<dbReference type="Proteomes" id="UP000194350">
    <property type="component" value="Unassembled WGS sequence"/>
</dbReference>
<feature type="active site" description="Nucleophile" evidence="3">
    <location>
        <position position="112"/>
    </location>
</feature>
<dbReference type="PIRSF" id="PIRSF028757">
    <property type="entry name" value="LD-carboxypeptidase"/>
    <property type="match status" value="1"/>
</dbReference>
<dbReference type="OrthoDB" id="9807329at2"/>
<dbReference type="CDD" id="cd07062">
    <property type="entry name" value="Peptidase_S66_mccF_like"/>
    <property type="match status" value="1"/>
</dbReference>
<dbReference type="SUPFAM" id="SSF52317">
    <property type="entry name" value="Class I glutamine amidotransferase-like"/>
    <property type="match status" value="1"/>
</dbReference>
<name>A0A1Y2SCN7_9GAMM</name>
<feature type="domain" description="LD-carboxypeptidase N-terminal" evidence="4">
    <location>
        <begin position="13"/>
        <end position="132"/>
    </location>
</feature>
<dbReference type="GO" id="GO:0016787">
    <property type="term" value="F:hydrolase activity"/>
    <property type="evidence" value="ECO:0007669"/>
    <property type="project" value="UniProtKB-KW"/>
</dbReference>
<evidence type="ECO:0000313" key="7">
    <source>
        <dbReference type="Proteomes" id="UP000194350"/>
    </source>
</evidence>
<feature type="domain" description="LD-carboxypeptidase C-terminal" evidence="5">
    <location>
        <begin position="202"/>
        <end position="315"/>
    </location>
</feature>
<dbReference type="AlphaFoldDB" id="A0A1Y2SCN7"/>
<organism evidence="6 7">
    <name type="scientific">Xenorhabdus vietnamensis</name>
    <dbReference type="NCBI Taxonomy" id="351656"/>
    <lineage>
        <taxon>Bacteria</taxon>
        <taxon>Pseudomonadati</taxon>
        <taxon>Pseudomonadota</taxon>
        <taxon>Gammaproteobacteria</taxon>
        <taxon>Enterobacterales</taxon>
        <taxon>Morganellaceae</taxon>
        <taxon>Xenorhabdus</taxon>
    </lineage>
</organism>
<dbReference type="RefSeq" id="WP_086109111.1">
    <property type="nucleotide sequence ID" value="NZ_CAWNGD010000128.1"/>
</dbReference>
<sequence>MILPQRLSLGETIGFFSSSAPATAFAPTRFTRSINYLQSKGYKTKAGILTGKSDFYRSGNIMQRVEEFNTLLRDPEVRCIMSTIGGDNSNSILPYIDYDAIKKDPKIIVGYSDTTALLLGIYSKTNVVTFYGPALVASFGEYPPLVDETFACFSQIITNTQPPFTYKQPEYWTDEYIEWENQIHPKNTFSNKWIFDGTGKYRGRLIGGNLNTLYGIWGSEYMPEIKQGDILLIEDCHQGIEEVERAFAHLLICGIFNKASAIILGKHEQFNDRGTGRTALDVLKEVLNGKEMPIVADFDCCHTHPMLTMPLGVDIVIDFDSESVFLPEPWCVN</sequence>
<dbReference type="InterPro" id="IPR027478">
    <property type="entry name" value="LdcA_N"/>
</dbReference>
<dbReference type="Pfam" id="PF02016">
    <property type="entry name" value="Peptidase_S66"/>
    <property type="match status" value="1"/>
</dbReference>
<accession>A0A1Y2SCN7</accession>
<dbReference type="InterPro" id="IPR003507">
    <property type="entry name" value="S66_fam"/>
</dbReference>
<dbReference type="Gene3D" id="3.50.30.60">
    <property type="entry name" value="LD-carboxypeptidase A C-terminal domain-like"/>
    <property type="match status" value="1"/>
</dbReference>
<dbReference type="STRING" id="351656.Xvie_01955"/>
<evidence type="ECO:0000259" key="4">
    <source>
        <dbReference type="Pfam" id="PF02016"/>
    </source>
</evidence>
<dbReference type="SUPFAM" id="SSF141986">
    <property type="entry name" value="LD-carboxypeptidase A C-terminal domain-like"/>
    <property type="match status" value="1"/>
</dbReference>
<proteinExistence type="inferred from homology"/>
<dbReference type="InterPro" id="IPR029062">
    <property type="entry name" value="Class_I_gatase-like"/>
</dbReference>
<dbReference type="InterPro" id="IPR040921">
    <property type="entry name" value="Peptidase_S66C"/>
</dbReference>
<evidence type="ECO:0000256" key="3">
    <source>
        <dbReference type="PIRSR" id="PIRSR028757-1"/>
    </source>
</evidence>
<feature type="active site" description="Charge relay system" evidence="3">
    <location>
        <position position="302"/>
    </location>
</feature>
<dbReference type="InterPro" id="IPR040449">
    <property type="entry name" value="Peptidase_S66_N"/>
</dbReference>
<dbReference type="Gene3D" id="3.40.50.10740">
    <property type="entry name" value="Class I glutamine amidotransferase-like"/>
    <property type="match status" value="1"/>
</dbReference>
<protein>
    <submittedName>
        <fullName evidence="6">Peptidase S66</fullName>
    </submittedName>
</protein>
<evidence type="ECO:0000259" key="5">
    <source>
        <dbReference type="Pfam" id="PF17676"/>
    </source>
</evidence>
<evidence type="ECO:0000256" key="1">
    <source>
        <dbReference type="ARBA" id="ARBA00010233"/>
    </source>
</evidence>
<comment type="caution">
    <text evidence="6">The sequence shown here is derived from an EMBL/GenBank/DDBJ whole genome shotgun (WGS) entry which is preliminary data.</text>
</comment>
<dbReference type="PANTHER" id="PTHR30237:SF5">
    <property type="entry name" value="CARBOXYPEPTIDASE VC_A0337-RELATED"/>
    <property type="match status" value="1"/>
</dbReference>
<dbReference type="Pfam" id="PF17676">
    <property type="entry name" value="Peptidase_S66C"/>
    <property type="match status" value="1"/>
</dbReference>
<feature type="active site" description="Charge relay system" evidence="3">
    <location>
        <position position="234"/>
    </location>
</feature>
<evidence type="ECO:0000313" key="6">
    <source>
        <dbReference type="EMBL" id="OTA16498.1"/>
    </source>
</evidence>
<reference evidence="6 7" key="1">
    <citation type="submission" date="2016-10" db="EMBL/GenBank/DDBJ databases">
        <title>Systematic genetic and metabolomic analysis of Xenorhabdus and Photorhabdus spp., highlights the requirements for a dual symbiotic and pathogenic life style.</title>
        <authorList>
            <person name="Tobias N.J."/>
            <person name="Wolff H."/>
            <person name="Djahanschiri B."/>
            <person name="Pidot S.J."/>
            <person name="Stinear T.P."/>
            <person name="Ebersberger I."/>
            <person name="Bode H.B."/>
        </authorList>
    </citation>
    <scope>NUCLEOTIDE SEQUENCE [LARGE SCALE GENOMIC DNA]</scope>
    <source>
        <strain evidence="6 7">DSM 22392</strain>
    </source>
</reference>
<keyword evidence="2" id="KW-0378">Hydrolase</keyword>
<comment type="similarity">
    <text evidence="1">Belongs to the peptidase S66 family.</text>
</comment>
<dbReference type="PANTHER" id="PTHR30237">
    <property type="entry name" value="MURAMOYLTETRAPEPTIDE CARBOXYPEPTIDASE"/>
    <property type="match status" value="1"/>
</dbReference>
<gene>
    <name evidence="6" type="ORF">Xvie_01955</name>
</gene>
<dbReference type="EMBL" id="MUBJ01000008">
    <property type="protein sequence ID" value="OTA16498.1"/>
    <property type="molecule type" value="Genomic_DNA"/>
</dbReference>
<keyword evidence="7" id="KW-1185">Reference proteome</keyword>
<evidence type="ECO:0000256" key="2">
    <source>
        <dbReference type="ARBA" id="ARBA00022801"/>
    </source>
</evidence>
<dbReference type="InterPro" id="IPR027461">
    <property type="entry name" value="Carboxypeptidase_A_C_sf"/>
</dbReference>